<feature type="region of interest" description="Disordered" evidence="2">
    <location>
        <begin position="955"/>
        <end position="997"/>
    </location>
</feature>
<feature type="region of interest" description="Disordered" evidence="2">
    <location>
        <begin position="68"/>
        <end position="115"/>
    </location>
</feature>
<dbReference type="GO" id="GO:0045892">
    <property type="term" value="P:negative regulation of DNA-templated transcription"/>
    <property type="evidence" value="ECO:0007669"/>
    <property type="project" value="TreeGrafter"/>
</dbReference>
<feature type="region of interest" description="Disordered" evidence="2">
    <location>
        <begin position="830"/>
        <end position="915"/>
    </location>
</feature>
<evidence type="ECO:0000256" key="1">
    <source>
        <dbReference type="ARBA" id="ARBA00002229"/>
    </source>
</evidence>
<dbReference type="EMBL" id="LR791748">
    <property type="protein sequence ID" value="CAB3267610.1"/>
    <property type="molecule type" value="mRNA"/>
</dbReference>
<organism evidence="3">
    <name type="scientific">Phallusia mammillata</name>
    <dbReference type="NCBI Taxonomy" id="59560"/>
    <lineage>
        <taxon>Eukaryota</taxon>
        <taxon>Metazoa</taxon>
        <taxon>Chordata</taxon>
        <taxon>Tunicata</taxon>
        <taxon>Ascidiacea</taxon>
        <taxon>Phlebobranchia</taxon>
        <taxon>Ascidiidae</taxon>
        <taxon>Phallusia</taxon>
    </lineage>
</organism>
<protein>
    <submittedName>
        <fullName evidence="3">Trithorax group protein osa-like</fullName>
    </submittedName>
</protein>
<accession>A0A6F9DX74</accession>
<feature type="compositionally biased region" description="Low complexity" evidence="2">
    <location>
        <begin position="800"/>
        <end position="811"/>
    </location>
</feature>
<feature type="region of interest" description="Disordered" evidence="2">
    <location>
        <begin position="16"/>
        <end position="53"/>
    </location>
</feature>
<feature type="region of interest" description="Disordered" evidence="2">
    <location>
        <begin position="1038"/>
        <end position="1191"/>
    </location>
</feature>
<dbReference type="InterPro" id="IPR028184">
    <property type="entry name" value="VGLL4"/>
</dbReference>
<feature type="compositionally biased region" description="Low complexity" evidence="2">
    <location>
        <begin position="1047"/>
        <end position="1058"/>
    </location>
</feature>
<feature type="compositionally biased region" description="Basic and acidic residues" evidence="2">
    <location>
        <begin position="17"/>
        <end position="27"/>
    </location>
</feature>
<feature type="compositionally biased region" description="Basic and acidic residues" evidence="2">
    <location>
        <begin position="96"/>
        <end position="106"/>
    </location>
</feature>
<dbReference type="GO" id="GO:0001223">
    <property type="term" value="F:transcription coactivator binding"/>
    <property type="evidence" value="ECO:0007669"/>
    <property type="project" value="TreeGrafter"/>
</dbReference>
<reference evidence="3" key="1">
    <citation type="submission" date="2020-04" db="EMBL/GenBank/DDBJ databases">
        <authorList>
            <person name="Neveu A P."/>
        </authorList>
    </citation>
    <scope>NUCLEOTIDE SEQUENCE</scope>
    <source>
        <tissue evidence="3">Whole embryo</tissue>
    </source>
</reference>
<feature type="compositionally biased region" description="Low complexity" evidence="2">
    <location>
        <begin position="614"/>
        <end position="625"/>
    </location>
</feature>
<feature type="region of interest" description="Disordered" evidence="2">
    <location>
        <begin position="784"/>
        <end position="813"/>
    </location>
</feature>
<feature type="region of interest" description="Disordered" evidence="2">
    <location>
        <begin position="406"/>
        <end position="435"/>
    </location>
</feature>
<feature type="region of interest" description="Disordered" evidence="2">
    <location>
        <begin position="227"/>
        <end position="251"/>
    </location>
</feature>
<sequence>MLSSLDVLTKAANYVENQERNGFEPRRNGTQPSTATRAIPKPSRENGDTGHNAVTCQSNVVLDETKHSKEVRSAMNHHKSSDEPGNPPGTVSVKPESMRLNDRSPGEDTSMANYNHSNGVLHQRLYQDDRHLLSSYRNCSTESPTRSLSPVAKRPQSPSNVTDSEHGPRPMVLPHPLTSMAGVSGHPMAHFAPHNPMLPFLNPFMYPAAAFDPNVCAETLARQQGLALSGEVERQQQQSPGSSPNAASSSAGITPAALQGFMYPLAANPAYLMGARVSQTPGMGLADIPMLFPSQIAAYGASMMPPGQVPALGALSEADKRVYESLPGFAHHTQAHLLANPYFKSFCAPTAAATSMDAISATKDAAAAAAAAAAAGAAIPGMPGYSLEVLLKYQDLANEAMKMKGILSPQQSSPSPAPRRSSSPESSKKSHPVAPYPFSVPFPPAYLTNPSGALSKSPAPERKVSTPTMGPLKNGTGVPQPHHQHQQDVAARAARERDLMYAGNNHDLGMHVNGDEARRKLMALAQRPRNPSDLYSSPYKGPHDRTDRRSPSPYNSDRRRISRERSPGRSLSADKSAKKRSHDSSYPEPKSRSPGLQHQIDGNRVTKSPHRRSSSPMSRMPPRHSQGANPYLAVPGNKAAQDKETPSYLTQTPPYAFPQTLGGFPGAPYALQSYLRQADPNAPTGVKSSIAGFTAPAFSAGQTSQLYRSPAPADAAALAEYSRLAGIPPYAAIALLMPQQQQALRQSVIAHATQNTQNLLEKERSSPVVNPMLQAHHRAQAQNAAKLAARDSPVPQQHVASTASSNATSKAPKMVPGLPYAYGAYAKSRTPPGYQEVPVKREAASPQARRASHLPTFSGKVGGNTVRSSDEERANRLKRKVQEDEEERNAAGKDAGVKQRKREINADPNAAANIDEHFRRSLGGNYKKEVEPPAHQQIVNITSSVDDHFQKALGGDVWSRLKPNNKPSSPEAPEATERREAPAPFRGDISMPPAQHVGIPPSMYLPVQADSRHLLYAQSGKLPPNGNKTVKASRIVYPEAPQAEPASRTYSSNSSSSIRSDRSSPPPSKVELGYTNKFVPENKARIPGYQAPSAPALNCRSTQSPVKELHYPEHDAQRHPGTSPGSKQPPPYTIASSSYGGSPTATVPPPYSPQSAAAKSSPPPRQGSNDGQHEIQDQIRAKSRYLSGLET</sequence>
<feature type="region of interest" description="Disordered" evidence="2">
    <location>
        <begin position="138"/>
        <end position="169"/>
    </location>
</feature>
<gene>
    <name evidence="3" type="primary">Vgll4</name>
</gene>
<dbReference type="SMART" id="SM00711">
    <property type="entry name" value="TDU"/>
    <property type="match status" value="2"/>
</dbReference>
<comment type="function">
    <text evidence="1">May act as a specific coactivator for the mammalian TEFs.</text>
</comment>
<evidence type="ECO:0000313" key="3">
    <source>
        <dbReference type="EMBL" id="CAB3267610.1"/>
    </source>
</evidence>
<dbReference type="InterPro" id="IPR006627">
    <property type="entry name" value="TDU_repeat"/>
</dbReference>
<feature type="compositionally biased region" description="Polar residues" evidence="2">
    <location>
        <begin position="138"/>
        <end position="148"/>
    </location>
</feature>
<feature type="region of interest" description="Disordered" evidence="2">
    <location>
        <begin position="451"/>
        <end position="493"/>
    </location>
</feature>
<dbReference type="PANTHER" id="PTHR17604">
    <property type="entry name" value="TRANSCRIPTION COFACTOR VESTIGIAL-LIKE PROTEIN 4"/>
    <property type="match status" value="1"/>
</dbReference>
<evidence type="ECO:0000256" key="2">
    <source>
        <dbReference type="SAM" id="MobiDB-lite"/>
    </source>
</evidence>
<name>A0A6F9DX74_9ASCI</name>
<feature type="compositionally biased region" description="Basic and acidic residues" evidence="2">
    <location>
        <begin position="1171"/>
        <end position="1180"/>
    </location>
</feature>
<proteinExistence type="evidence at transcript level"/>
<feature type="region of interest" description="Disordered" evidence="2">
    <location>
        <begin position="525"/>
        <end position="648"/>
    </location>
</feature>
<feature type="compositionally biased region" description="Basic and acidic residues" evidence="2">
    <location>
        <begin position="582"/>
        <end position="591"/>
    </location>
</feature>
<feature type="compositionally biased region" description="Low complexity" evidence="2">
    <location>
        <begin position="235"/>
        <end position="251"/>
    </location>
</feature>
<feature type="compositionally biased region" description="Basic and acidic residues" evidence="2">
    <location>
        <begin position="541"/>
        <end position="567"/>
    </location>
</feature>
<dbReference type="PANTHER" id="PTHR17604:SF7">
    <property type="entry name" value="TONDU-DOMAIN-CONTAINING GROWTH INHIBITOR, ISOFORM A"/>
    <property type="match status" value="1"/>
</dbReference>
<dbReference type="AlphaFoldDB" id="A0A6F9DX74"/>
<feature type="compositionally biased region" description="Basic and acidic residues" evidence="2">
    <location>
        <begin position="888"/>
        <end position="905"/>
    </location>
</feature>
<feature type="compositionally biased region" description="Polar residues" evidence="2">
    <location>
        <begin position="1134"/>
        <end position="1145"/>
    </location>
</feature>
<feature type="compositionally biased region" description="Basic and acidic residues" evidence="2">
    <location>
        <begin position="1107"/>
        <end position="1118"/>
    </location>
</feature>
<feature type="compositionally biased region" description="Low complexity" evidence="2">
    <location>
        <begin position="408"/>
        <end position="425"/>
    </location>
</feature>